<dbReference type="Proteomes" id="UP001163835">
    <property type="component" value="Unassembled WGS sequence"/>
</dbReference>
<comment type="caution">
    <text evidence="1">The sequence shown here is derived from an EMBL/GenBank/DDBJ whole genome shotgun (WGS) entry which is preliminary data.</text>
</comment>
<keyword evidence="2" id="KW-1185">Reference proteome</keyword>
<accession>A0ACC1TYC4</accession>
<evidence type="ECO:0000313" key="2">
    <source>
        <dbReference type="Proteomes" id="UP001163835"/>
    </source>
</evidence>
<evidence type="ECO:0000313" key="1">
    <source>
        <dbReference type="EMBL" id="KAJ3809475.1"/>
    </source>
</evidence>
<sequence>MTRFLSILVSFVISTTTLAHATPVLRRAPTEAPHIEGRPWILGLYGADVDYQRMSLFKTKFYGVKIGPEITTQYREDRRTQLAIVSNEEGTLAKGFLYEEDRDKWEATAELKALEATSKSTDVAAGTISDWPVQGAKRFVILMKIVEGEDIFESNCYKKAAKDREKLDNLNQQLYNKLHNVVYQFAKEKQILHAGNLRITFSQNCRIKRVTLIDWGYPGIFIVKRGLSPEDFEPMRVEEVLLLVEGMDHVVVSYGGADISLVWAYGTNFKWARYWGIKV</sequence>
<name>A0ACC1TYC4_9AGAR</name>
<dbReference type="EMBL" id="MU795156">
    <property type="protein sequence ID" value="KAJ3809475.1"/>
    <property type="molecule type" value="Genomic_DNA"/>
</dbReference>
<protein>
    <submittedName>
        <fullName evidence="1">Uncharacterized protein</fullName>
    </submittedName>
</protein>
<proteinExistence type="predicted"/>
<reference evidence="1" key="1">
    <citation type="submission" date="2022-09" db="EMBL/GenBank/DDBJ databases">
        <title>A Global Phylogenomic Analysis of the Shiitake Genus Lentinula.</title>
        <authorList>
            <consortium name="DOE Joint Genome Institute"/>
            <person name="Sierra-Patev S."/>
            <person name="Min B."/>
            <person name="Naranjo-Ortiz M."/>
            <person name="Looney B."/>
            <person name="Konkel Z."/>
            <person name="Slot J.C."/>
            <person name="Sakamoto Y."/>
            <person name="Steenwyk J.L."/>
            <person name="Rokas A."/>
            <person name="Carro J."/>
            <person name="Camarero S."/>
            <person name="Ferreira P."/>
            <person name="Molpeceres G."/>
            <person name="Ruiz-Duenas F.J."/>
            <person name="Serrano A."/>
            <person name="Henrissat B."/>
            <person name="Drula E."/>
            <person name="Hughes K.W."/>
            <person name="Mata J.L."/>
            <person name="Ishikawa N.K."/>
            <person name="Vargas-Isla R."/>
            <person name="Ushijima S."/>
            <person name="Smith C.A."/>
            <person name="Ahrendt S."/>
            <person name="Andreopoulos W."/>
            <person name="He G."/>
            <person name="Labutti K."/>
            <person name="Lipzen A."/>
            <person name="Ng V."/>
            <person name="Riley R."/>
            <person name="Sandor L."/>
            <person name="Barry K."/>
            <person name="Martinez A.T."/>
            <person name="Xiao Y."/>
            <person name="Gibbons J.G."/>
            <person name="Terashima K."/>
            <person name="Grigoriev I.V."/>
            <person name="Hibbett D.S."/>
        </authorList>
    </citation>
    <scope>NUCLEOTIDE SEQUENCE</scope>
    <source>
        <strain evidence="1">TMI1499</strain>
    </source>
</reference>
<gene>
    <name evidence="1" type="ORF">F5876DRAFT_66442</name>
</gene>
<organism evidence="1 2">
    <name type="scientific">Lentinula aff. lateritia</name>
    <dbReference type="NCBI Taxonomy" id="2804960"/>
    <lineage>
        <taxon>Eukaryota</taxon>
        <taxon>Fungi</taxon>
        <taxon>Dikarya</taxon>
        <taxon>Basidiomycota</taxon>
        <taxon>Agaricomycotina</taxon>
        <taxon>Agaricomycetes</taxon>
        <taxon>Agaricomycetidae</taxon>
        <taxon>Agaricales</taxon>
        <taxon>Marasmiineae</taxon>
        <taxon>Omphalotaceae</taxon>
        <taxon>Lentinula</taxon>
    </lineage>
</organism>